<dbReference type="GO" id="GO:0061630">
    <property type="term" value="F:ubiquitin protein ligase activity"/>
    <property type="evidence" value="ECO:0007669"/>
    <property type="project" value="InterPro"/>
</dbReference>
<dbReference type="Gene3D" id="3.30.40.10">
    <property type="entry name" value="Zinc/RING finger domain, C3HC4 (zinc finger)"/>
    <property type="match status" value="1"/>
</dbReference>
<gene>
    <name evidence="5" type="ORF">GMRT_11688</name>
</gene>
<keyword evidence="1" id="KW-0862">Zinc</keyword>
<dbReference type="SMART" id="SM00184">
    <property type="entry name" value="RING"/>
    <property type="match status" value="2"/>
</dbReference>
<dbReference type="Proteomes" id="UP000315496">
    <property type="component" value="Chromosome 1"/>
</dbReference>
<dbReference type="InterPro" id="IPR001841">
    <property type="entry name" value="Znf_RING"/>
</dbReference>
<dbReference type="VEuPathDB" id="GiardiaDB:GMRT_11688"/>
<feature type="domain" description="RING-type" evidence="3">
    <location>
        <begin position="143"/>
        <end position="196"/>
    </location>
</feature>
<evidence type="ECO:0000313" key="5">
    <source>
        <dbReference type="EMBL" id="TNJ29517.1"/>
    </source>
</evidence>
<dbReference type="GO" id="GO:0008270">
    <property type="term" value="F:zinc ion binding"/>
    <property type="evidence" value="ECO:0007669"/>
    <property type="project" value="UniProtKB-KW"/>
</dbReference>
<evidence type="ECO:0000256" key="2">
    <source>
        <dbReference type="SAM" id="MobiDB-lite"/>
    </source>
</evidence>
<dbReference type="PANTHER" id="PTHR21540">
    <property type="entry name" value="RING FINGER AND SWIM DOMAIN-CONTAINING PROTEIN 2"/>
    <property type="match status" value="1"/>
</dbReference>
<organism evidence="5 6">
    <name type="scientific">Giardia muris</name>
    <dbReference type="NCBI Taxonomy" id="5742"/>
    <lineage>
        <taxon>Eukaryota</taxon>
        <taxon>Metamonada</taxon>
        <taxon>Diplomonadida</taxon>
        <taxon>Hexamitidae</taxon>
        <taxon>Giardiinae</taxon>
        <taxon>Giardia</taxon>
    </lineage>
</organism>
<evidence type="ECO:0000259" key="4">
    <source>
        <dbReference type="PROSITE" id="PS50966"/>
    </source>
</evidence>
<dbReference type="InterPro" id="IPR007527">
    <property type="entry name" value="Znf_SWIM"/>
</dbReference>
<name>A0A4Z1T8R0_GIAMU</name>
<dbReference type="AlphaFoldDB" id="A0A4Z1T8R0"/>
<accession>A0A4Z1T8R0</accession>
<dbReference type="OrthoDB" id="8062037at2759"/>
<proteinExistence type="predicted"/>
<dbReference type="PROSITE" id="PS50966">
    <property type="entry name" value="ZF_SWIM"/>
    <property type="match status" value="1"/>
</dbReference>
<dbReference type="InterPro" id="IPR013083">
    <property type="entry name" value="Znf_RING/FYVE/PHD"/>
</dbReference>
<dbReference type="PANTHER" id="PTHR21540:SF3">
    <property type="entry name" value="E3 UBIQUITIN-PROTEIN LIGASE ZSWIM2"/>
    <property type="match status" value="1"/>
</dbReference>
<evidence type="ECO:0000259" key="3">
    <source>
        <dbReference type="PROSITE" id="PS50089"/>
    </source>
</evidence>
<protein>
    <submittedName>
        <fullName evidence="5">Uncharacterized protein</fullName>
    </submittedName>
</protein>
<dbReference type="SUPFAM" id="SSF57850">
    <property type="entry name" value="RING/U-box"/>
    <property type="match status" value="1"/>
</dbReference>
<feature type="compositionally biased region" description="Basic and acidic residues" evidence="2">
    <location>
        <begin position="510"/>
        <end position="525"/>
    </location>
</feature>
<keyword evidence="1" id="KW-0863">Zinc-finger</keyword>
<comment type="caution">
    <text evidence="5">The sequence shown here is derived from an EMBL/GenBank/DDBJ whole genome shotgun (WGS) entry which is preliminary data.</text>
</comment>
<evidence type="ECO:0000313" key="6">
    <source>
        <dbReference type="Proteomes" id="UP000315496"/>
    </source>
</evidence>
<sequence>MTSSELWTLARRARFYVLSQPGPLTFVLQARGPDGSPDGSLIRISLGAPHSCSCSDGHGRGQICIHIAFLLVRRFRLPEGHPYLSKNSLTDLELEYLLDMRHLKPTLPKPTRQRQDPILEEPVHQDSDQVCRERNPIGPDDSCPICIEVLINLEVESTISLPFCAMCGNSFHPRCIQMFLDHTRRSKANLVCPYCRGKYIDGRTLVTKVTGSDGGTNPTKSLSSKCHCERCEAKLGPRSFKQIYSSNRYCTKCFITLTHGSYELMHRRIVTKPKREDPTVARAKLLAFYRQFSMLQYREITPEDHDLLMNLENPYMLDISKTPQRFPTYLVWHAFDECTDPGSEVCLVCYDIRPSPSAFASEAVSFNYEGISTLLKAYGELVVSPETLKTITDNNVLLQLSCKHVVHKICAVVGSLVADVNSLVIGASSSSLTSDKKAVIFGDYCTTCRIPFLIEWLRGSKLSKPQARERSSTTESVEQVIERYEKKIPDKDLALTGVTLPSLRNGGRSQGERSRQAPRREHDTQVTRTTTRTLPTLDLTVVGVGMTTQK</sequence>
<keyword evidence="6" id="KW-1185">Reference proteome</keyword>
<feature type="region of interest" description="Disordered" evidence="2">
    <location>
        <begin position="499"/>
        <end position="528"/>
    </location>
</feature>
<dbReference type="Pfam" id="PF04434">
    <property type="entry name" value="SWIM"/>
    <property type="match status" value="1"/>
</dbReference>
<dbReference type="PROSITE" id="PS50089">
    <property type="entry name" value="ZF_RING_2"/>
    <property type="match status" value="1"/>
</dbReference>
<dbReference type="InterPro" id="IPR039903">
    <property type="entry name" value="Zswim2"/>
</dbReference>
<feature type="domain" description="SWIM-type" evidence="4">
    <location>
        <begin position="42"/>
        <end position="75"/>
    </location>
</feature>
<evidence type="ECO:0000256" key="1">
    <source>
        <dbReference type="PROSITE-ProRule" id="PRU00175"/>
    </source>
</evidence>
<dbReference type="EMBL" id="VDLU01000001">
    <property type="protein sequence ID" value="TNJ29517.1"/>
    <property type="molecule type" value="Genomic_DNA"/>
</dbReference>
<keyword evidence="1" id="KW-0479">Metal-binding</keyword>
<reference evidence="5 6" key="1">
    <citation type="submission" date="2019-05" db="EMBL/GenBank/DDBJ databases">
        <title>The compact genome of Giardia muris reveals important steps in the evolution of intestinal protozoan parasites.</title>
        <authorList>
            <person name="Xu F."/>
            <person name="Jimenez-Gonzalez A."/>
            <person name="Einarsson E."/>
            <person name="Astvaldsson A."/>
            <person name="Peirasmaki D."/>
            <person name="Eckmann L."/>
            <person name="Andersson J.O."/>
            <person name="Svard S.G."/>
            <person name="Jerlstrom-Hultqvist J."/>
        </authorList>
    </citation>
    <scope>NUCLEOTIDE SEQUENCE [LARGE SCALE GENOMIC DNA]</scope>
    <source>
        <strain evidence="5 6">Roberts-Thomson</strain>
    </source>
</reference>